<dbReference type="OrthoDB" id="7187254at2"/>
<proteinExistence type="predicted"/>
<dbReference type="AlphaFoldDB" id="A0A4R3JES0"/>
<evidence type="ECO:0000313" key="1">
    <source>
        <dbReference type="EMBL" id="TCS63616.1"/>
    </source>
</evidence>
<accession>A0A4R3JES0</accession>
<comment type="caution">
    <text evidence="1">The sequence shown here is derived from an EMBL/GenBank/DDBJ whole genome shotgun (WGS) entry which is preliminary data.</text>
</comment>
<dbReference type="RefSeq" id="WP_132938580.1">
    <property type="nucleotide sequence ID" value="NZ_CP119676.1"/>
</dbReference>
<protein>
    <submittedName>
        <fullName evidence="1">Anti-sigma factor RsiW</fullName>
    </submittedName>
</protein>
<dbReference type="EMBL" id="SLZW01000003">
    <property type="protein sequence ID" value="TCS63616.1"/>
    <property type="molecule type" value="Genomic_DNA"/>
</dbReference>
<dbReference type="Proteomes" id="UP000295304">
    <property type="component" value="Unassembled WGS sequence"/>
</dbReference>
<name>A0A4R3JES0_9PROT</name>
<reference evidence="1 2" key="1">
    <citation type="submission" date="2019-03" db="EMBL/GenBank/DDBJ databases">
        <title>Genomic Encyclopedia of Type Strains, Phase IV (KMG-IV): sequencing the most valuable type-strain genomes for metagenomic binning, comparative biology and taxonomic classification.</title>
        <authorList>
            <person name="Goeker M."/>
        </authorList>
    </citation>
    <scope>NUCLEOTIDE SEQUENCE [LARGE SCALE GENOMIC DNA]</scope>
    <source>
        <strain evidence="1 2">DSM 101688</strain>
    </source>
</reference>
<gene>
    <name evidence="1" type="ORF">EDD55_103239</name>
</gene>
<evidence type="ECO:0000313" key="2">
    <source>
        <dbReference type="Proteomes" id="UP000295304"/>
    </source>
</evidence>
<organism evidence="1 2">
    <name type="scientific">Varunaivibrio sulfuroxidans</name>
    <dbReference type="NCBI Taxonomy" id="1773489"/>
    <lineage>
        <taxon>Bacteria</taxon>
        <taxon>Pseudomonadati</taxon>
        <taxon>Pseudomonadota</taxon>
        <taxon>Alphaproteobacteria</taxon>
        <taxon>Rhodospirillales</taxon>
        <taxon>Magnetovibrionaceae</taxon>
        <taxon>Varunaivibrio</taxon>
    </lineage>
</organism>
<keyword evidence="2" id="KW-1185">Reference proteome</keyword>
<sequence length="283" mass="30025">MNGKKNDASDGSILDAMVHAYVDGELDGADRDDIETAIAKSPELARKVAAYRAQKQDLHLRYDAVLNEELSPTMTAMLGLRETAAGGTAHNDVKRWAPAPTLRRLAAAVALIAIGAGGGWLGRGAAAPSSLVSPSNTPTGIGAAYAERAMGAHNVYAVDVRHPVEVGANEEDHLIAWLSKRLGRAVRAPDMAGDGFHLIGGRLLADDGRPAALFMYQDGAGRRVTLSVKTVADKGETSFRFVNEENTSAVYWIEGGLGYALAGNLPRQQLLRLARQAYNALIA</sequence>